<protein>
    <submittedName>
        <fullName evidence="3">Uncharacterized protein</fullName>
    </submittedName>
</protein>
<gene>
    <name evidence="3" type="ORF">ACAT0790_LOCUS44900</name>
</gene>
<dbReference type="EMBL" id="HBGE01074969">
    <property type="protein sequence ID" value="CAD9168132.1"/>
    <property type="molecule type" value="Transcribed_RNA"/>
</dbReference>
<evidence type="ECO:0000256" key="1">
    <source>
        <dbReference type="SAM" id="Coils"/>
    </source>
</evidence>
<feature type="region of interest" description="Disordered" evidence="2">
    <location>
        <begin position="19"/>
        <end position="57"/>
    </location>
</feature>
<accession>A0A7S1WH54</accession>
<evidence type="ECO:0000313" key="3">
    <source>
        <dbReference type="EMBL" id="CAD9168132.1"/>
    </source>
</evidence>
<reference evidence="3" key="1">
    <citation type="submission" date="2021-01" db="EMBL/GenBank/DDBJ databases">
        <authorList>
            <person name="Corre E."/>
            <person name="Pelletier E."/>
            <person name="Niang G."/>
            <person name="Scheremetjew M."/>
            <person name="Finn R."/>
            <person name="Kale V."/>
            <person name="Holt S."/>
            <person name="Cochrane G."/>
            <person name="Meng A."/>
            <person name="Brown T."/>
            <person name="Cohen L."/>
        </authorList>
    </citation>
    <scope>NUCLEOTIDE SEQUENCE</scope>
    <source>
        <strain evidence="3">OF101</strain>
    </source>
</reference>
<dbReference type="AlphaFoldDB" id="A0A7S1WH54"/>
<feature type="coiled-coil region" evidence="1">
    <location>
        <begin position="108"/>
        <end position="135"/>
    </location>
</feature>
<organism evidence="3">
    <name type="scientific">Alexandrium catenella</name>
    <name type="common">Red tide dinoflagellate</name>
    <name type="synonym">Gonyaulax catenella</name>
    <dbReference type="NCBI Taxonomy" id="2925"/>
    <lineage>
        <taxon>Eukaryota</taxon>
        <taxon>Sar</taxon>
        <taxon>Alveolata</taxon>
        <taxon>Dinophyceae</taxon>
        <taxon>Gonyaulacales</taxon>
        <taxon>Pyrocystaceae</taxon>
        <taxon>Alexandrium</taxon>
    </lineage>
</organism>
<keyword evidence="1" id="KW-0175">Coiled coil</keyword>
<sequence>MSGSDWEILSSRAGDVDFDSCSSVDTVEEGLPVSSGSSDKETAAKTGSAKEEAPGGDWEATVQVLAAAAATATTIAGSNSEDAGRMQLAAEAAELLAMWAARREAEVRAETDAKVVRLSATIEQLQTRLQEQQAVFQPASYGLRMAFLELSGFRRQALNTRYYPSTSRCVNGQETYWSAKGDLVLFLARGGKYWGITEKKDFDKIHAGKGNVGFASKWNADLASPEAWDEWYVKDSYFVSVPNKRGIHQTVHWRALGADAF</sequence>
<feature type="compositionally biased region" description="Basic and acidic residues" evidence="2">
    <location>
        <begin position="38"/>
        <end position="53"/>
    </location>
</feature>
<evidence type="ECO:0000256" key="2">
    <source>
        <dbReference type="SAM" id="MobiDB-lite"/>
    </source>
</evidence>
<name>A0A7S1WH54_ALECA</name>
<proteinExistence type="predicted"/>